<accession>A0A195BX54</accession>
<gene>
    <name evidence="2" type="ORF">ALC53_00155</name>
</gene>
<reference evidence="2 3" key="1">
    <citation type="submission" date="2015-09" db="EMBL/GenBank/DDBJ databases">
        <title>Atta colombica WGS genome.</title>
        <authorList>
            <person name="Nygaard S."/>
            <person name="Hu H."/>
            <person name="Boomsma J."/>
            <person name="Zhang G."/>
        </authorList>
    </citation>
    <scope>NUCLEOTIDE SEQUENCE [LARGE SCALE GENOMIC DNA]</scope>
    <source>
        <strain evidence="2">Treedump-2</strain>
        <tissue evidence="2">Whole body</tissue>
    </source>
</reference>
<proteinExistence type="predicted"/>
<keyword evidence="3" id="KW-1185">Reference proteome</keyword>
<protein>
    <submittedName>
        <fullName evidence="2">Uncharacterized protein</fullName>
    </submittedName>
</protein>
<name>A0A195BX54_9HYME</name>
<evidence type="ECO:0000313" key="2">
    <source>
        <dbReference type="EMBL" id="KYM93219.1"/>
    </source>
</evidence>
<dbReference type="EMBL" id="KQ976394">
    <property type="protein sequence ID" value="KYM93219.1"/>
    <property type="molecule type" value="Genomic_DNA"/>
</dbReference>
<evidence type="ECO:0000313" key="3">
    <source>
        <dbReference type="Proteomes" id="UP000078540"/>
    </source>
</evidence>
<sequence>MQTQKDLESTPGKLNSSGSQRDPLADSREKSQRIQLPGCTVVGIAEEARADEGTEINGPLSSRQLHRCRIKQDQTYGPKTITPIDCRSCNVLAFFGLQDLTPRSNT</sequence>
<feature type="region of interest" description="Disordered" evidence="1">
    <location>
        <begin position="1"/>
        <end position="33"/>
    </location>
</feature>
<evidence type="ECO:0000256" key="1">
    <source>
        <dbReference type="SAM" id="MobiDB-lite"/>
    </source>
</evidence>
<organism evidence="2 3">
    <name type="scientific">Atta colombica</name>
    <dbReference type="NCBI Taxonomy" id="520822"/>
    <lineage>
        <taxon>Eukaryota</taxon>
        <taxon>Metazoa</taxon>
        <taxon>Ecdysozoa</taxon>
        <taxon>Arthropoda</taxon>
        <taxon>Hexapoda</taxon>
        <taxon>Insecta</taxon>
        <taxon>Pterygota</taxon>
        <taxon>Neoptera</taxon>
        <taxon>Endopterygota</taxon>
        <taxon>Hymenoptera</taxon>
        <taxon>Apocrita</taxon>
        <taxon>Aculeata</taxon>
        <taxon>Formicoidea</taxon>
        <taxon>Formicidae</taxon>
        <taxon>Myrmicinae</taxon>
        <taxon>Atta</taxon>
    </lineage>
</organism>
<dbReference type="Proteomes" id="UP000078540">
    <property type="component" value="Unassembled WGS sequence"/>
</dbReference>
<dbReference type="AlphaFoldDB" id="A0A195BX54"/>
<feature type="compositionally biased region" description="Basic and acidic residues" evidence="1">
    <location>
        <begin position="23"/>
        <end position="32"/>
    </location>
</feature>